<feature type="region of interest" description="Disordered" evidence="1">
    <location>
        <begin position="38"/>
        <end position="64"/>
    </location>
</feature>
<evidence type="ECO:0000313" key="3">
    <source>
        <dbReference type="Proteomes" id="UP000509303"/>
    </source>
</evidence>
<dbReference type="EMBL" id="CP054929">
    <property type="protein sequence ID" value="QKW51758.1"/>
    <property type="molecule type" value="Genomic_DNA"/>
</dbReference>
<organism evidence="2 3">
    <name type="scientific">Streptomyces buecherae</name>
    <dbReference type="NCBI Taxonomy" id="2763006"/>
    <lineage>
        <taxon>Bacteria</taxon>
        <taxon>Bacillati</taxon>
        <taxon>Actinomycetota</taxon>
        <taxon>Actinomycetes</taxon>
        <taxon>Kitasatosporales</taxon>
        <taxon>Streptomycetaceae</taxon>
        <taxon>Streptomyces</taxon>
    </lineage>
</organism>
<dbReference type="RefSeq" id="WP_176163476.1">
    <property type="nucleotide sequence ID" value="NZ_CP054929.1"/>
</dbReference>
<evidence type="ECO:0000256" key="1">
    <source>
        <dbReference type="SAM" id="MobiDB-lite"/>
    </source>
</evidence>
<protein>
    <submittedName>
        <fullName evidence="2">Uncharacterized protein</fullName>
    </submittedName>
</protein>
<gene>
    <name evidence="2" type="ORF">HUT08_22025</name>
</gene>
<dbReference type="Proteomes" id="UP000509303">
    <property type="component" value="Chromosome"/>
</dbReference>
<feature type="region of interest" description="Disordered" evidence="1">
    <location>
        <begin position="136"/>
        <end position="155"/>
    </location>
</feature>
<dbReference type="AlphaFoldDB" id="A0A7H8NDB4"/>
<feature type="region of interest" description="Disordered" evidence="1">
    <location>
        <begin position="1"/>
        <end position="23"/>
    </location>
</feature>
<name>A0A7H8NDB4_9ACTN</name>
<reference evidence="2 3" key="1">
    <citation type="submission" date="2020-06" db="EMBL/GenBank/DDBJ databases">
        <title>Genome mining for natural products.</title>
        <authorList>
            <person name="Zhang B."/>
            <person name="Shi J."/>
            <person name="Ge H."/>
        </authorList>
    </citation>
    <scope>NUCLEOTIDE SEQUENCE [LARGE SCALE GENOMIC DNA]</scope>
    <source>
        <strain evidence="2 3">NA00687</strain>
    </source>
</reference>
<sequence length="333" mass="35348">MSFDATPEKMRLFAEDSDDPMPPEVAEFLSKMKVTFSAKSDKPLESSGEKDMTSSQLKISGPGGDVAEYRLVDKTAYYRLDLQQFAKLSGETMPSADELKGQLPKGFEAGEALLTGKWIKVEAADLENLRRDMTDMAKSEGGADAPTEDPTLSPETSKKLLNSIRNAFAGQVTTKEAGRKDGADHVLATVPVRPLATAIVNGLRPIAKELPGGEKELPTEKDLKDVPNNKVTVDFAVKGSELSGATVDLTEFDNKLKKKLAGQGDGKLPMNLSFDEPVDVSAPSDAVKVDVKQLMMGLGSLFTGGLGQDDAAGATDDPFGGDGSLDESFAGLG</sequence>
<evidence type="ECO:0000313" key="2">
    <source>
        <dbReference type="EMBL" id="QKW51758.1"/>
    </source>
</evidence>
<feature type="compositionally biased region" description="Basic and acidic residues" evidence="1">
    <location>
        <begin position="1"/>
        <end position="14"/>
    </location>
</feature>
<accession>A0A7H8NDB4</accession>
<proteinExistence type="predicted"/>
<feature type="compositionally biased region" description="Basic and acidic residues" evidence="1">
    <location>
        <begin position="39"/>
        <end position="52"/>
    </location>
</feature>
<keyword evidence="3" id="KW-1185">Reference proteome</keyword>